<organism evidence="2 3">
    <name type="scientific">Caerostris extrusa</name>
    <name type="common">Bark spider</name>
    <name type="synonym">Caerostris bankana</name>
    <dbReference type="NCBI Taxonomy" id="172846"/>
    <lineage>
        <taxon>Eukaryota</taxon>
        <taxon>Metazoa</taxon>
        <taxon>Ecdysozoa</taxon>
        <taxon>Arthropoda</taxon>
        <taxon>Chelicerata</taxon>
        <taxon>Arachnida</taxon>
        <taxon>Araneae</taxon>
        <taxon>Araneomorphae</taxon>
        <taxon>Entelegynae</taxon>
        <taxon>Araneoidea</taxon>
        <taxon>Araneidae</taxon>
        <taxon>Caerostris</taxon>
    </lineage>
</organism>
<keyword evidence="1" id="KW-0812">Transmembrane</keyword>
<sequence length="129" mass="15122">MSLDKSFMYLEDKRWRIPRLGRSWGDEIPLGQQWFSQMRVRDTLVGISGQQKRKRCWSCLSKLDTERIPIHLLSTGQCILVRQFFIHQLFCCCFNSLGLLVAFLVFVLSLDKAFMYLEDKGGGFRDVFC</sequence>
<comment type="caution">
    <text evidence="2">The sequence shown here is derived from an EMBL/GenBank/DDBJ whole genome shotgun (WGS) entry which is preliminary data.</text>
</comment>
<keyword evidence="3" id="KW-1185">Reference proteome</keyword>
<dbReference type="EMBL" id="BPLR01010465">
    <property type="protein sequence ID" value="GIY39449.1"/>
    <property type="molecule type" value="Genomic_DNA"/>
</dbReference>
<protein>
    <submittedName>
        <fullName evidence="2">Uncharacterized protein</fullName>
    </submittedName>
</protein>
<keyword evidence="1" id="KW-0472">Membrane</keyword>
<evidence type="ECO:0000313" key="3">
    <source>
        <dbReference type="Proteomes" id="UP001054945"/>
    </source>
</evidence>
<keyword evidence="1" id="KW-1133">Transmembrane helix</keyword>
<proteinExistence type="predicted"/>
<dbReference type="Proteomes" id="UP001054945">
    <property type="component" value="Unassembled WGS sequence"/>
</dbReference>
<dbReference type="AlphaFoldDB" id="A0AAV4T185"/>
<evidence type="ECO:0000256" key="1">
    <source>
        <dbReference type="SAM" id="Phobius"/>
    </source>
</evidence>
<evidence type="ECO:0000313" key="2">
    <source>
        <dbReference type="EMBL" id="GIY39449.1"/>
    </source>
</evidence>
<reference evidence="2 3" key="1">
    <citation type="submission" date="2021-06" db="EMBL/GenBank/DDBJ databases">
        <title>Caerostris extrusa draft genome.</title>
        <authorList>
            <person name="Kono N."/>
            <person name="Arakawa K."/>
        </authorList>
    </citation>
    <scope>NUCLEOTIDE SEQUENCE [LARGE SCALE GENOMIC DNA]</scope>
</reference>
<gene>
    <name evidence="2" type="ORF">CEXT_472581</name>
</gene>
<name>A0AAV4T185_CAEEX</name>
<accession>A0AAV4T185</accession>
<feature type="transmembrane region" description="Helical" evidence="1">
    <location>
        <begin position="89"/>
        <end position="110"/>
    </location>
</feature>